<keyword evidence="1" id="KW-1133">Transmembrane helix</keyword>
<keyword evidence="1" id="KW-0472">Membrane</keyword>
<protein>
    <submittedName>
        <fullName evidence="2">Uncharacterized protein</fullName>
    </submittedName>
</protein>
<gene>
    <name evidence="2" type="ORF">UCRPC4_g00728</name>
</gene>
<sequence length="358" mass="39745">MSFTAAKIIDVAFDIVVGRGGQFILGWVSYRVHSDVCTRLAEQFGLRYNTFAAITLHPNQVRTLGSAVREWRLSKTNLRMTLTLVWIFLAMAYVLAYPTIVSAASSLVGATTTAISLPNNGTAPLEDFFETASYRLNHTGLDGMPSSWIVSVNDVTRIGDLVYDVCSQIMRFKTAGGGWGGTSYNNFIVNGTTYTLSNDTQVACGFYYEGAFVRADTSKQSSIQTFYDNLITCIPDSDRYQWGVSWELLLILLILQITWSTTLLLVWIDATFHSDLVQKGRNMGTWRALLDLAEPLSKALGVDVGLYSQDELDQIVRQHQLPVKYEIKSDEDRNGGLVQNVSLVFNSEASDGGVQRHL</sequence>
<dbReference type="AlphaFoldDB" id="A0A0G2GXU7"/>
<feature type="transmembrane region" description="Helical" evidence="1">
    <location>
        <begin position="248"/>
        <end position="268"/>
    </location>
</feature>
<evidence type="ECO:0000313" key="3">
    <source>
        <dbReference type="Proteomes" id="UP000053317"/>
    </source>
</evidence>
<comment type="caution">
    <text evidence="2">The sequence shown here is derived from an EMBL/GenBank/DDBJ whole genome shotgun (WGS) entry which is preliminary data.</text>
</comment>
<dbReference type="EMBL" id="LCWF01000018">
    <property type="protein sequence ID" value="KKY27993.1"/>
    <property type="molecule type" value="Genomic_DNA"/>
</dbReference>
<evidence type="ECO:0000256" key="1">
    <source>
        <dbReference type="SAM" id="Phobius"/>
    </source>
</evidence>
<keyword evidence="1" id="KW-0812">Transmembrane</keyword>
<name>A0A0G2GXU7_PHACM</name>
<accession>A0A0G2GXU7</accession>
<dbReference type="OrthoDB" id="3903561at2759"/>
<reference evidence="2 3" key="1">
    <citation type="submission" date="2015-05" db="EMBL/GenBank/DDBJ databases">
        <title>Distinctive expansion of gene families associated with plant cell wall degradation and secondary metabolism in the genomes of grapevine trunk pathogens.</title>
        <authorList>
            <person name="Lawrence D.P."/>
            <person name="Travadon R."/>
            <person name="Rolshausen P.E."/>
            <person name="Baumgartner K."/>
        </authorList>
    </citation>
    <scope>NUCLEOTIDE SEQUENCE [LARGE SCALE GENOMIC DNA]</scope>
    <source>
        <strain evidence="2">UCRPC4</strain>
    </source>
</reference>
<evidence type="ECO:0000313" key="2">
    <source>
        <dbReference type="EMBL" id="KKY27993.1"/>
    </source>
</evidence>
<dbReference type="Proteomes" id="UP000053317">
    <property type="component" value="Unassembled WGS sequence"/>
</dbReference>
<organism evidence="2 3">
    <name type="scientific">Phaeomoniella chlamydospora</name>
    <name type="common">Phaeoacremonium chlamydosporum</name>
    <dbReference type="NCBI Taxonomy" id="158046"/>
    <lineage>
        <taxon>Eukaryota</taxon>
        <taxon>Fungi</taxon>
        <taxon>Dikarya</taxon>
        <taxon>Ascomycota</taxon>
        <taxon>Pezizomycotina</taxon>
        <taxon>Eurotiomycetes</taxon>
        <taxon>Chaetothyriomycetidae</taxon>
        <taxon>Phaeomoniellales</taxon>
        <taxon>Phaeomoniellaceae</taxon>
        <taxon>Phaeomoniella</taxon>
    </lineage>
</organism>
<reference evidence="2 3" key="2">
    <citation type="submission" date="2015-05" db="EMBL/GenBank/DDBJ databases">
        <authorList>
            <person name="Morales-Cruz A."/>
            <person name="Amrine K.C."/>
            <person name="Cantu D."/>
        </authorList>
    </citation>
    <scope>NUCLEOTIDE SEQUENCE [LARGE SCALE GENOMIC DNA]</scope>
    <source>
        <strain evidence="2">UCRPC4</strain>
    </source>
</reference>
<keyword evidence="3" id="KW-1185">Reference proteome</keyword>
<proteinExistence type="predicted"/>
<feature type="transmembrane region" description="Helical" evidence="1">
    <location>
        <begin position="81"/>
        <end position="100"/>
    </location>
</feature>